<protein>
    <submittedName>
        <fullName evidence="1 2">Uncharacterized protein</fullName>
    </submittedName>
</protein>
<reference evidence="1 3" key="1">
    <citation type="journal article" date="2008" name="Science">
        <title>The Physcomitrella genome reveals evolutionary insights into the conquest of land by plants.</title>
        <authorList>
            <person name="Rensing S."/>
            <person name="Lang D."/>
            <person name="Zimmer A."/>
            <person name="Terry A."/>
            <person name="Salamov A."/>
            <person name="Shapiro H."/>
            <person name="Nishiyama T."/>
            <person name="Perroud P.-F."/>
            <person name="Lindquist E."/>
            <person name="Kamisugi Y."/>
            <person name="Tanahashi T."/>
            <person name="Sakakibara K."/>
            <person name="Fujita T."/>
            <person name="Oishi K."/>
            <person name="Shin-I T."/>
            <person name="Kuroki Y."/>
            <person name="Toyoda A."/>
            <person name="Suzuki Y."/>
            <person name="Hashimoto A."/>
            <person name="Yamaguchi K."/>
            <person name="Sugano A."/>
            <person name="Kohara Y."/>
            <person name="Fujiyama A."/>
            <person name="Anterola A."/>
            <person name="Aoki S."/>
            <person name="Ashton N."/>
            <person name="Barbazuk W.B."/>
            <person name="Barker E."/>
            <person name="Bennetzen J."/>
            <person name="Bezanilla M."/>
            <person name="Blankenship R."/>
            <person name="Cho S.H."/>
            <person name="Dutcher S."/>
            <person name="Estelle M."/>
            <person name="Fawcett J.A."/>
            <person name="Gundlach H."/>
            <person name="Hanada K."/>
            <person name="Heyl A."/>
            <person name="Hicks K.A."/>
            <person name="Hugh J."/>
            <person name="Lohr M."/>
            <person name="Mayer K."/>
            <person name="Melkozernov A."/>
            <person name="Murata T."/>
            <person name="Nelson D."/>
            <person name="Pils B."/>
            <person name="Prigge M."/>
            <person name="Reiss B."/>
            <person name="Renner T."/>
            <person name="Rombauts S."/>
            <person name="Rushton P."/>
            <person name="Sanderfoot A."/>
            <person name="Schween G."/>
            <person name="Shiu S.-H."/>
            <person name="Stueber K."/>
            <person name="Theodoulou F.L."/>
            <person name="Tu H."/>
            <person name="Van de Peer Y."/>
            <person name="Verrier P.J."/>
            <person name="Waters E."/>
            <person name="Wood A."/>
            <person name="Yang L."/>
            <person name="Cove D."/>
            <person name="Cuming A."/>
            <person name="Hasebe M."/>
            <person name="Lucas S."/>
            <person name="Mishler D.B."/>
            <person name="Reski R."/>
            <person name="Grigoriev I."/>
            <person name="Quatrano R.S."/>
            <person name="Boore J.L."/>
        </authorList>
    </citation>
    <scope>NUCLEOTIDE SEQUENCE [LARGE SCALE GENOMIC DNA]</scope>
    <source>
        <strain evidence="2 3">cv. Gransden 2004</strain>
    </source>
</reference>
<name>A0A2K1JR20_PHYPA</name>
<dbReference type="EMBL" id="ABEU02000012">
    <property type="protein sequence ID" value="PNR43983.1"/>
    <property type="molecule type" value="Genomic_DNA"/>
</dbReference>
<evidence type="ECO:0000313" key="1">
    <source>
        <dbReference type="EMBL" id="PNR43983.1"/>
    </source>
</evidence>
<evidence type="ECO:0000313" key="3">
    <source>
        <dbReference type="Proteomes" id="UP000006727"/>
    </source>
</evidence>
<sequence>MLRAILVVQDLQESSKVSVRTSSWMQFISYVHSISLQQDTRMYEEALCAARNASDARHFYPESDSESPVKRMSVIIPCLSVT</sequence>
<dbReference type="Gramene" id="Pp3c12_16460V3.1">
    <property type="protein sequence ID" value="PAC:32973676.CDS.1"/>
    <property type="gene ID" value="Pp3c12_16460"/>
</dbReference>
<evidence type="ECO:0000313" key="2">
    <source>
        <dbReference type="EnsemblPlants" id="PAC:32973676.CDS.1"/>
    </source>
</evidence>
<dbReference type="EnsemblPlants" id="Pp3c12_16460V3.1">
    <property type="protein sequence ID" value="PAC:32973676.CDS.1"/>
    <property type="gene ID" value="Pp3c12_16460"/>
</dbReference>
<reference evidence="2" key="3">
    <citation type="submission" date="2020-12" db="UniProtKB">
        <authorList>
            <consortium name="EnsemblPlants"/>
        </authorList>
    </citation>
    <scope>IDENTIFICATION</scope>
</reference>
<dbReference type="AlphaFoldDB" id="A0A2K1JR20"/>
<dbReference type="Proteomes" id="UP000006727">
    <property type="component" value="Chromosome 12"/>
</dbReference>
<proteinExistence type="predicted"/>
<gene>
    <name evidence="1" type="ORF">PHYPA_016366</name>
</gene>
<accession>A0A2K1JR20</accession>
<organism evidence="1">
    <name type="scientific">Physcomitrium patens</name>
    <name type="common">Spreading-leaved earth moss</name>
    <name type="synonym">Physcomitrella patens</name>
    <dbReference type="NCBI Taxonomy" id="3218"/>
    <lineage>
        <taxon>Eukaryota</taxon>
        <taxon>Viridiplantae</taxon>
        <taxon>Streptophyta</taxon>
        <taxon>Embryophyta</taxon>
        <taxon>Bryophyta</taxon>
        <taxon>Bryophytina</taxon>
        <taxon>Bryopsida</taxon>
        <taxon>Funariidae</taxon>
        <taxon>Funariales</taxon>
        <taxon>Funariaceae</taxon>
        <taxon>Physcomitrium</taxon>
    </lineage>
</organism>
<reference evidence="1 3" key="2">
    <citation type="journal article" date="2018" name="Plant J.">
        <title>The Physcomitrella patens chromosome-scale assembly reveals moss genome structure and evolution.</title>
        <authorList>
            <person name="Lang D."/>
            <person name="Ullrich K.K."/>
            <person name="Murat F."/>
            <person name="Fuchs J."/>
            <person name="Jenkins J."/>
            <person name="Haas F.B."/>
            <person name="Piednoel M."/>
            <person name="Gundlach H."/>
            <person name="Van Bel M."/>
            <person name="Meyberg R."/>
            <person name="Vives C."/>
            <person name="Morata J."/>
            <person name="Symeonidi A."/>
            <person name="Hiss M."/>
            <person name="Muchero W."/>
            <person name="Kamisugi Y."/>
            <person name="Saleh O."/>
            <person name="Blanc G."/>
            <person name="Decker E.L."/>
            <person name="van Gessel N."/>
            <person name="Grimwood J."/>
            <person name="Hayes R.D."/>
            <person name="Graham S.W."/>
            <person name="Gunter L.E."/>
            <person name="McDaniel S.F."/>
            <person name="Hoernstein S.N.W."/>
            <person name="Larsson A."/>
            <person name="Li F.W."/>
            <person name="Perroud P.F."/>
            <person name="Phillips J."/>
            <person name="Ranjan P."/>
            <person name="Rokshar D.S."/>
            <person name="Rothfels C.J."/>
            <person name="Schneider L."/>
            <person name="Shu S."/>
            <person name="Stevenson D.W."/>
            <person name="Thummler F."/>
            <person name="Tillich M."/>
            <person name="Villarreal Aguilar J.C."/>
            <person name="Widiez T."/>
            <person name="Wong G.K."/>
            <person name="Wymore A."/>
            <person name="Zhang Y."/>
            <person name="Zimmer A.D."/>
            <person name="Quatrano R.S."/>
            <person name="Mayer K.F.X."/>
            <person name="Goodstein D."/>
            <person name="Casacuberta J.M."/>
            <person name="Vandepoele K."/>
            <person name="Reski R."/>
            <person name="Cuming A.C."/>
            <person name="Tuskan G.A."/>
            <person name="Maumus F."/>
            <person name="Salse J."/>
            <person name="Schmutz J."/>
            <person name="Rensing S.A."/>
        </authorList>
    </citation>
    <scope>NUCLEOTIDE SEQUENCE [LARGE SCALE GENOMIC DNA]</scope>
    <source>
        <strain evidence="2 3">cv. Gransden 2004</strain>
    </source>
</reference>
<keyword evidence="3" id="KW-1185">Reference proteome</keyword>